<evidence type="ECO:0000313" key="2">
    <source>
        <dbReference type="Proteomes" id="UP000287124"/>
    </source>
</evidence>
<protein>
    <submittedName>
        <fullName evidence="1">Uncharacterized protein</fullName>
    </submittedName>
</protein>
<dbReference type="Proteomes" id="UP000287124">
    <property type="component" value="Unassembled WGS sequence"/>
</dbReference>
<comment type="caution">
    <text evidence="1">The sequence shown here is derived from an EMBL/GenBank/DDBJ whole genome shotgun (WGS) entry which is preliminary data.</text>
</comment>
<proteinExistence type="predicted"/>
<reference evidence="1 2" key="1">
    <citation type="submission" date="2017-06" db="EMBL/GenBank/DDBJ databases">
        <title>Comparative genomic analysis of Ambrosia Fusariam Clade fungi.</title>
        <authorList>
            <person name="Stajich J.E."/>
            <person name="Carrillo J."/>
            <person name="Kijimoto T."/>
            <person name="Eskalen A."/>
            <person name="O'Donnell K."/>
            <person name="Kasson M."/>
        </authorList>
    </citation>
    <scope>NUCLEOTIDE SEQUENCE [LARGE SCALE GENOMIC DNA]</scope>
    <source>
        <strain evidence="1 2">UCR1854</strain>
    </source>
</reference>
<keyword evidence="2" id="KW-1185">Reference proteome</keyword>
<accession>A0A430LIN8</accession>
<name>A0A430LIN8_9HYPO</name>
<dbReference type="AlphaFoldDB" id="A0A430LIN8"/>
<organism evidence="1 2">
    <name type="scientific">Fusarium euwallaceae</name>
    <dbReference type="NCBI Taxonomy" id="1147111"/>
    <lineage>
        <taxon>Eukaryota</taxon>
        <taxon>Fungi</taxon>
        <taxon>Dikarya</taxon>
        <taxon>Ascomycota</taxon>
        <taxon>Pezizomycotina</taxon>
        <taxon>Sordariomycetes</taxon>
        <taxon>Hypocreomycetidae</taxon>
        <taxon>Hypocreales</taxon>
        <taxon>Nectriaceae</taxon>
        <taxon>Fusarium</taxon>
        <taxon>Fusarium solani species complex</taxon>
    </lineage>
</organism>
<dbReference type="EMBL" id="MIKF01000183">
    <property type="protein sequence ID" value="RTE75523.1"/>
    <property type="molecule type" value="Genomic_DNA"/>
</dbReference>
<gene>
    <name evidence="1" type="ORF">BHE90_010039</name>
</gene>
<evidence type="ECO:0000313" key="1">
    <source>
        <dbReference type="EMBL" id="RTE75523.1"/>
    </source>
</evidence>
<sequence length="152" mass="16806">MLVAELSTTVLRLQVFGSLFDLPLQPYLALWPLPASASRLVRGHGLLLSFVSPQPDLTLASCSTLSVPLHTSTTNARNRSLHRLDRIVSPLSIRQTRSPLEVITLPLLLEPLWNPKLSSPPRKLNNKPATRGGYVGVVPHILRPLWITPQFA</sequence>